<dbReference type="Proteomes" id="UP000653493">
    <property type="component" value="Unassembled WGS sequence"/>
</dbReference>
<dbReference type="InterPro" id="IPR049052">
    <property type="entry name" value="nSTAND1"/>
</dbReference>
<evidence type="ECO:0000313" key="9">
    <source>
        <dbReference type="Proteomes" id="UP000653493"/>
    </source>
</evidence>
<proteinExistence type="inferred from homology"/>
<evidence type="ECO:0000256" key="2">
    <source>
        <dbReference type="ARBA" id="ARBA00023012"/>
    </source>
</evidence>
<keyword evidence="5" id="KW-0175">Coiled coil</keyword>
<feature type="compositionally biased region" description="Low complexity" evidence="6">
    <location>
        <begin position="11"/>
        <end position="24"/>
    </location>
</feature>
<dbReference type="InterPro" id="IPR058852">
    <property type="entry name" value="HTH_77"/>
</dbReference>
<dbReference type="Pfam" id="PF20703">
    <property type="entry name" value="nSTAND1"/>
    <property type="match status" value="1"/>
</dbReference>
<feature type="compositionally biased region" description="Low complexity" evidence="6">
    <location>
        <begin position="307"/>
        <end position="317"/>
    </location>
</feature>
<feature type="region of interest" description="Disordered" evidence="6">
    <location>
        <begin position="290"/>
        <end position="317"/>
    </location>
</feature>
<dbReference type="PANTHER" id="PTHR47691">
    <property type="entry name" value="REGULATOR-RELATED"/>
    <property type="match status" value="1"/>
</dbReference>
<evidence type="ECO:0000256" key="5">
    <source>
        <dbReference type="SAM" id="Coils"/>
    </source>
</evidence>
<accession>A0A918LHL9</accession>
<comment type="similarity">
    <text evidence="1">Belongs to the AfsR/DnrI/RedD regulatory family.</text>
</comment>
<dbReference type="InterPro" id="IPR016032">
    <property type="entry name" value="Sig_transdc_resp-reg_C-effctor"/>
</dbReference>
<dbReference type="Gene3D" id="3.40.50.300">
    <property type="entry name" value="P-loop containing nucleotide triphosphate hydrolases"/>
    <property type="match status" value="1"/>
</dbReference>
<dbReference type="EMBL" id="BMSL01000016">
    <property type="protein sequence ID" value="GGS52294.1"/>
    <property type="molecule type" value="Genomic_DNA"/>
</dbReference>
<feature type="coiled-coil region" evidence="5">
    <location>
        <begin position="770"/>
        <end position="830"/>
    </location>
</feature>
<keyword evidence="9" id="KW-1185">Reference proteome</keyword>
<dbReference type="SUPFAM" id="SSF46894">
    <property type="entry name" value="C-terminal effector domain of the bipartite response regulators"/>
    <property type="match status" value="1"/>
</dbReference>
<dbReference type="SUPFAM" id="SSF52540">
    <property type="entry name" value="P-loop containing nucleoside triphosphate hydrolases"/>
    <property type="match status" value="1"/>
</dbReference>
<protein>
    <submittedName>
        <fullName evidence="8">SARP family transcriptional regulator</fullName>
    </submittedName>
</protein>
<dbReference type="SUPFAM" id="SSF48452">
    <property type="entry name" value="TPR-like"/>
    <property type="match status" value="2"/>
</dbReference>
<feature type="coiled-coil region" evidence="5">
    <location>
        <begin position="196"/>
        <end position="230"/>
    </location>
</feature>
<dbReference type="Gene3D" id="1.25.40.10">
    <property type="entry name" value="Tetratricopeptide repeat domain"/>
    <property type="match status" value="2"/>
</dbReference>
<name>A0A918LHL9_STRGD</name>
<dbReference type="GO" id="GO:0003677">
    <property type="term" value="F:DNA binding"/>
    <property type="evidence" value="ECO:0007669"/>
    <property type="project" value="UniProtKB-UniRule"/>
</dbReference>
<dbReference type="SMART" id="SM00862">
    <property type="entry name" value="Trans_reg_C"/>
    <property type="match status" value="1"/>
</dbReference>
<keyword evidence="2" id="KW-0902">Two-component regulatory system</keyword>
<keyword evidence="3 4" id="KW-0238">DNA-binding</keyword>
<feature type="region of interest" description="Disordered" evidence="6">
    <location>
        <begin position="1"/>
        <end position="32"/>
    </location>
</feature>
<organism evidence="8 9">
    <name type="scientific">Streptomyces griseoviridis</name>
    <dbReference type="NCBI Taxonomy" id="45398"/>
    <lineage>
        <taxon>Bacteria</taxon>
        <taxon>Bacillati</taxon>
        <taxon>Actinomycetota</taxon>
        <taxon>Actinomycetes</taxon>
        <taxon>Kitasatosporales</taxon>
        <taxon>Streptomycetaceae</taxon>
        <taxon>Streptomyces</taxon>
    </lineage>
</organism>
<dbReference type="InterPro" id="IPR027417">
    <property type="entry name" value="P-loop_NTPase"/>
</dbReference>
<evidence type="ECO:0000256" key="4">
    <source>
        <dbReference type="PROSITE-ProRule" id="PRU01091"/>
    </source>
</evidence>
<dbReference type="SMART" id="SM01043">
    <property type="entry name" value="BTAD"/>
    <property type="match status" value="1"/>
</dbReference>
<dbReference type="InterPro" id="IPR011990">
    <property type="entry name" value="TPR-like_helical_dom_sf"/>
</dbReference>
<evidence type="ECO:0000313" key="8">
    <source>
        <dbReference type="EMBL" id="GGS52294.1"/>
    </source>
</evidence>
<sequence length="1020" mass="109722">MAGSDRGTATGPVGASPGGACPAGHGHGAGQAGKYGSRMHLDLALLGPLRVRHGGTDVPLGRPRHHALLAVLLAELGTPVSYERLVSYLWGDAASANAVAMLHVRMSQLRKALTAGGVDAHTVLVTTRAGYLLDVDPSAVDAHRFTELVRSARDAASRGDRDTAGALLREGLGLWRGRPFAEWADEPFARPVTTRLEALRLDASELRIEMDLASGEHESLVDELSALTEQHPLRERLWSHLMLARYRAGRQGEALETYRTARRVLLDEVGVEPGEHLHALHARMLRQDPSLRPARPAEPGTSPIGVTPAAARRPGPGTPPLLLTAFFGREAELRDIAADLTSHRLLTLVGPGGAGKSRLALEAASRVRVSPARGVVWAELAELGPRERLVDALAAKLGPPTASPLPAFERLARVLEDPDTLLVLDNAEHRLSEVAQVSAGLLARVAGLRILITSRQRLGVGGERVVTVGGLPVADPDRAGVSAAVEAASVRLFSDRAGLARGTFRLTESNLADVVAVCERVDGLPLAIELAAANTRSLDVTAIAARLARRPDILRAPGSYASDRHRTLQSVISWSHDSLSAEEQRLFAHLSVFGDRFDVAAVEAVCAGAGTGLDEHDVVDVLAGLVEKSMVTVHLTDEGPYRYRLLRIMRAFAAEKLRHEEAHTSVRERHRAYFTDFAEEAGHALREGACAGALDRLETEYSNICAALEWSVSRGEATAALRLAGSLVQFWDLHGRYAEGRRWLEDVLAIRDDGAPTALRGYALAGSACLATIQGDLEAAERACDTAEDVFAHLGDAEGATYVLINRGLIAVAAQRFERAEHLLRRASRQAAELRHGWLQQWALVFDTMLGLDRAWQERATAPRPAGPVVPSSGDPKSVAWLGVVLAGAEQERGRPAEAAAHLRESCRLFDEMEAAWGLSVTFLAVGRTASRVGDHRRASRLLGASERLRRSVGADCWPVFSSWRAELETEGREALGTEQFLRVRQAGAALDRSQAVALALRDTADDGQARRVKAGCKPM</sequence>
<reference evidence="8" key="1">
    <citation type="journal article" date="2014" name="Int. J. Syst. Evol. Microbiol.">
        <title>Complete genome sequence of Corynebacterium casei LMG S-19264T (=DSM 44701T), isolated from a smear-ripened cheese.</title>
        <authorList>
            <consortium name="US DOE Joint Genome Institute (JGI-PGF)"/>
            <person name="Walter F."/>
            <person name="Albersmeier A."/>
            <person name="Kalinowski J."/>
            <person name="Ruckert C."/>
        </authorList>
    </citation>
    <scope>NUCLEOTIDE SEQUENCE</scope>
    <source>
        <strain evidence="8">JCM 4234</strain>
    </source>
</reference>
<evidence type="ECO:0000256" key="6">
    <source>
        <dbReference type="SAM" id="MobiDB-lite"/>
    </source>
</evidence>
<dbReference type="PANTHER" id="PTHR47691:SF3">
    <property type="entry name" value="HTH-TYPE TRANSCRIPTIONAL REGULATOR RV0890C-RELATED"/>
    <property type="match status" value="1"/>
</dbReference>
<dbReference type="CDD" id="cd15831">
    <property type="entry name" value="BTAD"/>
    <property type="match status" value="1"/>
</dbReference>
<comment type="caution">
    <text evidence="8">The sequence shown here is derived from an EMBL/GenBank/DDBJ whole genome shotgun (WGS) entry which is preliminary data.</text>
</comment>
<evidence type="ECO:0000256" key="1">
    <source>
        <dbReference type="ARBA" id="ARBA00005820"/>
    </source>
</evidence>
<dbReference type="PROSITE" id="PS51755">
    <property type="entry name" value="OMPR_PHOB"/>
    <property type="match status" value="1"/>
</dbReference>
<dbReference type="Pfam" id="PF03704">
    <property type="entry name" value="BTAD"/>
    <property type="match status" value="1"/>
</dbReference>
<dbReference type="InterPro" id="IPR001867">
    <property type="entry name" value="OmpR/PhoB-type_DNA-bd"/>
</dbReference>
<dbReference type="AlphaFoldDB" id="A0A918LHL9"/>
<evidence type="ECO:0000259" key="7">
    <source>
        <dbReference type="PROSITE" id="PS51755"/>
    </source>
</evidence>
<dbReference type="Gene3D" id="1.10.10.10">
    <property type="entry name" value="Winged helix-like DNA-binding domain superfamily/Winged helix DNA-binding domain"/>
    <property type="match status" value="2"/>
</dbReference>
<feature type="DNA-binding region" description="OmpR/PhoB-type" evidence="4">
    <location>
        <begin position="30"/>
        <end position="135"/>
    </location>
</feature>
<dbReference type="Pfam" id="PF25872">
    <property type="entry name" value="HTH_77"/>
    <property type="match status" value="1"/>
</dbReference>
<gene>
    <name evidence="8" type="ORF">GCM10010238_47100</name>
</gene>
<dbReference type="InterPro" id="IPR036388">
    <property type="entry name" value="WH-like_DNA-bd_sf"/>
</dbReference>
<feature type="domain" description="OmpR/PhoB-type" evidence="7">
    <location>
        <begin position="30"/>
        <end position="135"/>
    </location>
</feature>
<dbReference type="GO" id="GO:0006355">
    <property type="term" value="P:regulation of DNA-templated transcription"/>
    <property type="evidence" value="ECO:0007669"/>
    <property type="project" value="InterPro"/>
</dbReference>
<evidence type="ECO:0000256" key="3">
    <source>
        <dbReference type="ARBA" id="ARBA00023125"/>
    </source>
</evidence>
<dbReference type="GO" id="GO:0000160">
    <property type="term" value="P:phosphorelay signal transduction system"/>
    <property type="evidence" value="ECO:0007669"/>
    <property type="project" value="UniProtKB-KW"/>
</dbReference>
<dbReference type="Pfam" id="PF00486">
    <property type="entry name" value="Trans_reg_C"/>
    <property type="match status" value="1"/>
</dbReference>
<reference evidence="8" key="2">
    <citation type="submission" date="2020-09" db="EMBL/GenBank/DDBJ databases">
        <authorList>
            <person name="Sun Q."/>
            <person name="Ohkuma M."/>
        </authorList>
    </citation>
    <scope>NUCLEOTIDE SEQUENCE</scope>
    <source>
        <strain evidence="8">JCM 4234</strain>
    </source>
</reference>
<dbReference type="InterPro" id="IPR005158">
    <property type="entry name" value="BTAD"/>
</dbReference>